<reference evidence="7 8" key="1">
    <citation type="submission" date="2009-01" db="EMBL/GenBank/DDBJ databases">
        <authorList>
            <person name="Fulton L."/>
            <person name="Clifton S."/>
            <person name="Fulton B."/>
            <person name="Xu J."/>
            <person name="Minx P."/>
            <person name="Pepin K.H."/>
            <person name="Johnson M."/>
            <person name="Bhonagiri V."/>
            <person name="Nash W.E."/>
            <person name="Mardis E.R."/>
            <person name="Wilson R.K."/>
        </authorList>
    </citation>
    <scope>NUCLEOTIDE SEQUENCE [LARGE SCALE GENOMIC DNA]</scope>
    <source>
        <strain evidence="8">DSM 10507 / JCM 14656 / S5a33</strain>
    </source>
</reference>
<dbReference type="SUPFAM" id="SSF103473">
    <property type="entry name" value="MFS general substrate transporter"/>
    <property type="match status" value="1"/>
</dbReference>
<comment type="subcellular location">
    <subcellularLocation>
        <location evidence="1">Cell membrane</location>
        <topology evidence="1">Multi-pass membrane protein</topology>
    </subcellularLocation>
</comment>
<dbReference type="InterPro" id="IPR050327">
    <property type="entry name" value="Proton-linked_MCT"/>
</dbReference>
<dbReference type="HOGENOM" id="CLU_001265_59_7_9"/>
<evidence type="ECO:0000259" key="6">
    <source>
        <dbReference type="PROSITE" id="PS50850"/>
    </source>
</evidence>
<evidence type="ECO:0000313" key="8">
    <source>
        <dbReference type="Proteomes" id="UP000003100"/>
    </source>
</evidence>
<protein>
    <recommendedName>
        <fullName evidence="6">Major facilitator superfamily (MFS) profile domain-containing protein</fullName>
    </recommendedName>
</protein>
<feature type="domain" description="Major facilitator superfamily (MFS) profile" evidence="6">
    <location>
        <begin position="45"/>
        <end position="429"/>
    </location>
</feature>
<keyword evidence="8" id="KW-1185">Reference proteome</keyword>
<dbReference type="Pfam" id="PF07690">
    <property type="entry name" value="MFS_1"/>
    <property type="match status" value="1"/>
</dbReference>
<gene>
    <name evidence="7" type="ORF">RUMHYD_00520</name>
</gene>
<dbReference type="PATRIC" id="fig|476272.21.peg.3525"/>
<accession>C0CI56</accession>
<keyword evidence="5" id="KW-0472">Membrane</keyword>
<dbReference type="GO" id="GO:0005886">
    <property type="term" value="C:plasma membrane"/>
    <property type="evidence" value="ECO:0007669"/>
    <property type="project" value="UniProtKB-SubCell"/>
</dbReference>
<dbReference type="Gene3D" id="1.20.1250.20">
    <property type="entry name" value="MFS general substrate transporter like domains"/>
    <property type="match status" value="2"/>
</dbReference>
<dbReference type="AlphaFoldDB" id="C0CI56"/>
<reference evidence="7 8" key="2">
    <citation type="submission" date="2009-02" db="EMBL/GenBank/DDBJ databases">
        <title>Draft genome sequence of Blautia hydrogenotrophica DSM 10507 (Ruminococcus hydrogenotrophicus DSM 10507).</title>
        <authorList>
            <person name="Sudarsanam P."/>
            <person name="Ley R."/>
            <person name="Guruge J."/>
            <person name="Turnbaugh P.J."/>
            <person name="Mahowald M."/>
            <person name="Liep D."/>
            <person name="Gordon J."/>
        </authorList>
    </citation>
    <scope>NUCLEOTIDE SEQUENCE [LARGE SCALE GENOMIC DNA]</scope>
    <source>
        <strain evidence="8">DSM 10507 / JCM 14656 / S5a33</strain>
    </source>
</reference>
<organism evidence="7 8">
    <name type="scientific">Blautia hydrogenotrophica (strain DSM 10507 / JCM 14656 / S5a33)</name>
    <name type="common">Ruminococcus hydrogenotrophicus</name>
    <dbReference type="NCBI Taxonomy" id="476272"/>
    <lineage>
        <taxon>Bacteria</taxon>
        <taxon>Bacillati</taxon>
        <taxon>Bacillota</taxon>
        <taxon>Clostridia</taxon>
        <taxon>Lachnospirales</taxon>
        <taxon>Lachnospiraceae</taxon>
        <taxon>Blautia</taxon>
    </lineage>
</organism>
<evidence type="ECO:0000313" key="7">
    <source>
        <dbReference type="EMBL" id="EEG50534.1"/>
    </source>
</evidence>
<dbReference type="InterPro" id="IPR036259">
    <property type="entry name" value="MFS_trans_sf"/>
</dbReference>
<dbReference type="PANTHER" id="PTHR11360">
    <property type="entry name" value="MONOCARBOXYLATE TRANSPORTER"/>
    <property type="match status" value="1"/>
</dbReference>
<dbReference type="Proteomes" id="UP000003100">
    <property type="component" value="Unassembled WGS sequence"/>
</dbReference>
<evidence type="ECO:0000256" key="5">
    <source>
        <dbReference type="ARBA" id="ARBA00023136"/>
    </source>
</evidence>
<dbReference type="InterPro" id="IPR011701">
    <property type="entry name" value="MFS"/>
</dbReference>
<name>C0CI56_BLAHS</name>
<keyword evidence="2" id="KW-0813">Transport</keyword>
<evidence type="ECO:0000256" key="2">
    <source>
        <dbReference type="ARBA" id="ARBA00022448"/>
    </source>
</evidence>
<sequence length="429" mass="46587">MTERILSGTPGIKQKRPVKNKRIAKLQKSRTERKISMPKKSIRKYQVLLAGAFAIFFTGFPHIWSVYQPYVMEDVGWTRGQTSLCFYIYFVVFVGGNILGGRLQDRYSPKVSIVYGGGIFTASLLAAAFCLRPSPIGMYLTYGVMQGIGQGMIYSTIISTAQKWYPKSPGFASGVIVTANGLFGFFMAPLCKNLLEQVGIQKNLLLVGALVGLSWILSAVFVDNPPEWSEVSSAKKEEETLSYCANQMVRMPQFYFLTLTMFLGLIPYMLMSPLAQSIQTDRGISVSTAVAAVMAGSVCNASARLVVPTLADRFGRILCVKVVLVVTGVSMVLLATAPVSVIPAAIVLVYGCYGGIMGSFPSLCSRIFGMRHSGENYGYVMLGLAAATLCAPLISGFFESTRISGEIFWAGALSSLLGLLSLSVLRRKL</sequence>
<evidence type="ECO:0000256" key="1">
    <source>
        <dbReference type="ARBA" id="ARBA00004651"/>
    </source>
</evidence>
<proteinExistence type="predicted"/>
<dbReference type="EMBL" id="ACBZ01000018">
    <property type="protein sequence ID" value="EEG50534.1"/>
    <property type="molecule type" value="Genomic_DNA"/>
</dbReference>
<comment type="caution">
    <text evidence="7">The sequence shown here is derived from an EMBL/GenBank/DDBJ whole genome shotgun (WGS) entry which is preliminary data.</text>
</comment>
<evidence type="ECO:0000256" key="4">
    <source>
        <dbReference type="ARBA" id="ARBA00022989"/>
    </source>
</evidence>
<dbReference type="eggNOG" id="COG2223">
    <property type="taxonomic scope" value="Bacteria"/>
</dbReference>
<dbReference type="InterPro" id="IPR020846">
    <property type="entry name" value="MFS_dom"/>
</dbReference>
<evidence type="ECO:0000256" key="3">
    <source>
        <dbReference type="ARBA" id="ARBA00022692"/>
    </source>
</evidence>
<keyword evidence="4" id="KW-1133">Transmembrane helix</keyword>
<dbReference type="PROSITE" id="PS50850">
    <property type="entry name" value="MFS"/>
    <property type="match status" value="1"/>
</dbReference>
<dbReference type="GO" id="GO:0022857">
    <property type="term" value="F:transmembrane transporter activity"/>
    <property type="evidence" value="ECO:0007669"/>
    <property type="project" value="InterPro"/>
</dbReference>
<keyword evidence="3" id="KW-0812">Transmembrane</keyword>